<dbReference type="InterPro" id="IPR046947">
    <property type="entry name" value="LytR-like"/>
</dbReference>
<dbReference type="RefSeq" id="WP_186989458.1">
    <property type="nucleotide sequence ID" value="NZ_CP052909.1"/>
</dbReference>
<evidence type="ECO:0000259" key="2">
    <source>
        <dbReference type="PROSITE" id="PS50110"/>
    </source>
</evidence>
<organism evidence="4 5">
    <name type="scientific">Constantimarinum furrinae</name>
    <dbReference type="NCBI Taxonomy" id="2562285"/>
    <lineage>
        <taxon>Bacteria</taxon>
        <taxon>Pseudomonadati</taxon>
        <taxon>Bacteroidota</taxon>
        <taxon>Flavobacteriia</taxon>
        <taxon>Flavobacteriales</taxon>
        <taxon>Flavobacteriaceae</taxon>
        <taxon>Altibacter/Constantimarinum group</taxon>
        <taxon>Constantimarinum</taxon>
    </lineage>
</organism>
<evidence type="ECO:0000313" key="4">
    <source>
        <dbReference type="EMBL" id="QNJ99175.1"/>
    </source>
</evidence>
<sequence length="246" mass="28269">MKHYTAVLIDDEISALKGLELKLRKLLPDIEIVETFSKPETALEWLINNSPDLVFLDIEMPRLNGFELLSGLKEINFQVIFVTAYSEYALQALKHSAVDYILKPIENEELIEAVDKAVRIIEMKDREAAQLRLIKLLQETLSNNNKLVVPTAKGLSFIPMDEIIHLEGDEGYTRIHLDDTGFILSSYSLGRFEKMLTSVFFKCHKSHIINLEKARSFENEGYIVMDDKQRVPISKPNRKIFLGLFK</sequence>
<dbReference type="SMART" id="SM00850">
    <property type="entry name" value="LytTR"/>
    <property type="match status" value="1"/>
</dbReference>
<keyword evidence="5" id="KW-1185">Reference proteome</keyword>
<proteinExistence type="predicted"/>
<feature type="modified residue" description="4-aspartylphosphate" evidence="1">
    <location>
        <position position="57"/>
    </location>
</feature>
<dbReference type="Gene3D" id="3.40.50.2300">
    <property type="match status" value="1"/>
</dbReference>
<keyword evidence="1" id="KW-0597">Phosphoprotein</keyword>
<keyword evidence="4" id="KW-0418">Kinase</keyword>
<gene>
    <name evidence="4" type="ORF">ALE3EI_2648</name>
</gene>
<dbReference type="GO" id="GO:0016301">
    <property type="term" value="F:kinase activity"/>
    <property type="evidence" value="ECO:0007669"/>
    <property type="project" value="UniProtKB-KW"/>
</dbReference>
<evidence type="ECO:0000259" key="3">
    <source>
        <dbReference type="PROSITE" id="PS50930"/>
    </source>
</evidence>
<feature type="domain" description="HTH LytTR-type" evidence="3">
    <location>
        <begin position="147"/>
        <end position="246"/>
    </location>
</feature>
<dbReference type="Pfam" id="PF00072">
    <property type="entry name" value="Response_reg"/>
    <property type="match status" value="1"/>
</dbReference>
<reference evidence="4 5" key="1">
    <citation type="submission" date="2020-04" db="EMBL/GenBank/DDBJ databases">
        <title>Genome sequence of Altibacter aquimarinus strain ALE3EI.</title>
        <authorList>
            <person name="Oh H.-M."/>
            <person name="Jang D."/>
        </authorList>
    </citation>
    <scope>NUCLEOTIDE SEQUENCE [LARGE SCALE GENOMIC DNA]</scope>
    <source>
        <strain evidence="4 5">ALE3EI</strain>
    </source>
</reference>
<dbReference type="GO" id="GO:0003677">
    <property type="term" value="F:DNA binding"/>
    <property type="evidence" value="ECO:0007669"/>
    <property type="project" value="InterPro"/>
</dbReference>
<evidence type="ECO:0000256" key="1">
    <source>
        <dbReference type="PROSITE-ProRule" id="PRU00169"/>
    </source>
</evidence>
<dbReference type="Gene3D" id="2.40.50.1020">
    <property type="entry name" value="LytTr DNA-binding domain"/>
    <property type="match status" value="1"/>
</dbReference>
<dbReference type="SMART" id="SM00448">
    <property type="entry name" value="REC"/>
    <property type="match status" value="1"/>
</dbReference>
<dbReference type="InterPro" id="IPR001789">
    <property type="entry name" value="Sig_transdc_resp-reg_receiver"/>
</dbReference>
<protein>
    <submittedName>
        <fullName evidence="4">Histidine kinase</fullName>
    </submittedName>
</protein>
<dbReference type="CDD" id="cd17536">
    <property type="entry name" value="REC_YesN-like"/>
    <property type="match status" value="1"/>
</dbReference>
<dbReference type="Proteomes" id="UP000515514">
    <property type="component" value="Chromosome"/>
</dbReference>
<dbReference type="EMBL" id="CP052909">
    <property type="protein sequence ID" value="QNJ99175.1"/>
    <property type="molecule type" value="Genomic_DNA"/>
</dbReference>
<dbReference type="InterPro" id="IPR011006">
    <property type="entry name" value="CheY-like_superfamily"/>
</dbReference>
<dbReference type="PROSITE" id="PS50930">
    <property type="entry name" value="HTH_LYTTR"/>
    <property type="match status" value="1"/>
</dbReference>
<dbReference type="SUPFAM" id="SSF52172">
    <property type="entry name" value="CheY-like"/>
    <property type="match status" value="1"/>
</dbReference>
<evidence type="ECO:0000313" key="5">
    <source>
        <dbReference type="Proteomes" id="UP000515514"/>
    </source>
</evidence>
<dbReference type="PROSITE" id="PS50110">
    <property type="entry name" value="RESPONSE_REGULATORY"/>
    <property type="match status" value="1"/>
</dbReference>
<dbReference type="Pfam" id="PF04397">
    <property type="entry name" value="LytTR"/>
    <property type="match status" value="1"/>
</dbReference>
<accession>A0A7G8PXV9</accession>
<name>A0A7G8PXV9_9FLAO</name>
<dbReference type="PANTHER" id="PTHR37299:SF1">
    <property type="entry name" value="STAGE 0 SPORULATION PROTEIN A HOMOLOG"/>
    <property type="match status" value="1"/>
</dbReference>
<dbReference type="KEGG" id="alti:ALE3EI_2648"/>
<dbReference type="InterPro" id="IPR007492">
    <property type="entry name" value="LytTR_DNA-bd_dom"/>
</dbReference>
<dbReference type="AlphaFoldDB" id="A0A7G8PXV9"/>
<keyword evidence="4" id="KW-0808">Transferase</keyword>
<dbReference type="PANTHER" id="PTHR37299">
    <property type="entry name" value="TRANSCRIPTIONAL REGULATOR-RELATED"/>
    <property type="match status" value="1"/>
</dbReference>
<feature type="domain" description="Response regulatory" evidence="2">
    <location>
        <begin position="5"/>
        <end position="118"/>
    </location>
</feature>
<dbReference type="GO" id="GO:0000156">
    <property type="term" value="F:phosphorelay response regulator activity"/>
    <property type="evidence" value="ECO:0007669"/>
    <property type="project" value="InterPro"/>
</dbReference>